<reference evidence="14 15" key="1">
    <citation type="journal article" date="2016" name="Front. Microbiol.">
        <title>Genomic Resource of Rice Seed Associated Bacteria.</title>
        <authorList>
            <person name="Midha S."/>
            <person name="Bansal K."/>
            <person name="Sharma S."/>
            <person name="Kumar N."/>
            <person name="Patil P.P."/>
            <person name="Chaudhry V."/>
            <person name="Patil P.B."/>
        </authorList>
    </citation>
    <scope>NUCLEOTIDE SEQUENCE [LARGE SCALE GENOMIC DNA]</scope>
    <source>
        <strain evidence="14 15">SA3</strain>
    </source>
</reference>
<evidence type="ECO:0000259" key="12">
    <source>
        <dbReference type="PROSITE" id="PS50110"/>
    </source>
</evidence>
<dbReference type="InterPro" id="IPR039420">
    <property type="entry name" value="WalR-like"/>
</dbReference>
<dbReference type="Pfam" id="PF00486">
    <property type="entry name" value="Trans_reg_C"/>
    <property type="match status" value="1"/>
</dbReference>
<protein>
    <recommendedName>
        <fullName evidence="8">DNA-binding dual transcriptional regulator OmpR</fullName>
    </recommendedName>
    <alternativeName>
        <fullName evidence="9">Transcriptional regulatory protein OmpR</fullName>
    </alternativeName>
</protein>
<keyword evidence="6 11" id="KW-0238">DNA-binding</keyword>
<dbReference type="FunFam" id="3.40.50.2300:FF:000001">
    <property type="entry name" value="DNA-binding response regulator PhoB"/>
    <property type="match status" value="1"/>
</dbReference>
<evidence type="ECO:0000256" key="7">
    <source>
        <dbReference type="ARBA" id="ARBA00023163"/>
    </source>
</evidence>
<keyword evidence="2" id="KW-0963">Cytoplasm</keyword>
<keyword evidence="7" id="KW-0804">Transcription</keyword>
<dbReference type="SMART" id="SM00448">
    <property type="entry name" value="REC"/>
    <property type="match status" value="1"/>
</dbReference>
<feature type="DNA-binding region" description="OmpR/PhoB-type" evidence="11">
    <location>
        <begin position="137"/>
        <end position="237"/>
    </location>
</feature>
<dbReference type="AlphaFoldDB" id="A0A8E1V6A6"/>
<sequence length="246" mass="27874">MEHVDHILVVDDDRDIRELITDYLIKSGYRATGAANGREMRAVLSSSLVDLVVLDIMMPGDDGLTLCRQLRSDPRQNLPVLMLTARSEETDRIIGLEMGADDYLIKPFVARELLARIKAILRRTRALPPNLHITGAGRIIAFGEWQLDTSARHLLDSDGVIVALSGAEYRLLRVFLDHPQRVLNRDQLLNLTQGRDAELFERSIDLLVSRMRQRLREDAREPAYIKTVRSEGYVLASTVVIKEAHQ</sequence>
<dbReference type="InterPro" id="IPR011006">
    <property type="entry name" value="CheY-like_superfamily"/>
</dbReference>
<comment type="caution">
    <text evidence="14">The sequence shown here is derived from an EMBL/GenBank/DDBJ whole genome shotgun (WGS) entry which is preliminary data.</text>
</comment>
<evidence type="ECO:0000256" key="2">
    <source>
        <dbReference type="ARBA" id="ARBA00022490"/>
    </source>
</evidence>
<dbReference type="Pfam" id="PF00072">
    <property type="entry name" value="Response_reg"/>
    <property type="match status" value="1"/>
</dbReference>
<dbReference type="Proteomes" id="UP000071979">
    <property type="component" value="Unassembled WGS sequence"/>
</dbReference>
<dbReference type="GO" id="GO:0000156">
    <property type="term" value="F:phosphorelay response regulator activity"/>
    <property type="evidence" value="ECO:0007669"/>
    <property type="project" value="TreeGrafter"/>
</dbReference>
<dbReference type="InterPro" id="IPR001867">
    <property type="entry name" value="OmpR/PhoB-type_DNA-bd"/>
</dbReference>
<evidence type="ECO:0000256" key="11">
    <source>
        <dbReference type="PROSITE-ProRule" id="PRU01091"/>
    </source>
</evidence>
<evidence type="ECO:0000259" key="13">
    <source>
        <dbReference type="PROSITE" id="PS51755"/>
    </source>
</evidence>
<dbReference type="EMBL" id="LDSE01000033">
    <property type="protein sequence ID" value="KTS66028.1"/>
    <property type="molecule type" value="Genomic_DNA"/>
</dbReference>
<feature type="domain" description="OmpR/PhoB-type" evidence="13">
    <location>
        <begin position="137"/>
        <end position="237"/>
    </location>
</feature>
<gene>
    <name evidence="14" type="ORF">SA3R_18780</name>
</gene>
<dbReference type="GO" id="GO:0032993">
    <property type="term" value="C:protein-DNA complex"/>
    <property type="evidence" value="ECO:0007669"/>
    <property type="project" value="TreeGrafter"/>
</dbReference>
<evidence type="ECO:0000256" key="6">
    <source>
        <dbReference type="ARBA" id="ARBA00023125"/>
    </source>
</evidence>
<dbReference type="RefSeq" id="WP_058774769.1">
    <property type="nucleotide sequence ID" value="NZ_LDSD01000024.1"/>
</dbReference>
<dbReference type="PROSITE" id="PS51755">
    <property type="entry name" value="OMPR_PHOB"/>
    <property type="match status" value="1"/>
</dbReference>
<dbReference type="PROSITE" id="PS50110">
    <property type="entry name" value="RESPONSE_REGULATORY"/>
    <property type="match status" value="1"/>
</dbReference>
<organism evidence="14 15">
    <name type="scientific">Pantoea dispersa</name>
    <dbReference type="NCBI Taxonomy" id="59814"/>
    <lineage>
        <taxon>Bacteria</taxon>
        <taxon>Pseudomonadati</taxon>
        <taxon>Pseudomonadota</taxon>
        <taxon>Gammaproteobacteria</taxon>
        <taxon>Enterobacterales</taxon>
        <taxon>Erwiniaceae</taxon>
        <taxon>Pantoea</taxon>
    </lineage>
</organism>
<dbReference type="GO" id="GO:0000976">
    <property type="term" value="F:transcription cis-regulatory region binding"/>
    <property type="evidence" value="ECO:0007669"/>
    <property type="project" value="TreeGrafter"/>
</dbReference>
<dbReference type="SUPFAM" id="SSF52172">
    <property type="entry name" value="CheY-like"/>
    <property type="match status" value="1"/>
</dbReference>
<dbReference type="Gene3D" id="1.10.10.10">
    <property type="entry name" value="Winged helix-like DNA-binding domain superfamily/Winged helix DNA-binding domain"/>
    <property type="match status" value="1"/>
</dbReference>
<evidence type="ECO:0000256" key="3">
    <source>
        <dbReference type="ARBA" id="ARBA00022553"/>
    </source>
</evidence>
<evidence type="ECO:0000313" key="15">
    <source>
        <dbReference type="Proteomes" id="UP000071979"/>
    </source>
</evidence>
<evidence type="ECO:0000256" key="9">
    <source>
        <dbReference type="ARBA" id="ARBA00041745"/>
    </source>
</evidence>
<dbReference type="InterPro" id="IPR016032">
    <property type="entry name" value="Sig_transdc_resp-reg_C-effctor"/>
</dbReference>
<dbReference type="SUPFAM" id="SSF46894">
    <property type="entry name" value="C-terminal effector domain of the bipartite response regulators"/>
    <property type="match status" value="1"/>
</dbReference>
<dbReference type="FunFam" id="1.10.10.10:FF:000099">
    <property type="entry name" value="Two-component system response regulator TorR"/>
    <property type="match status" value="1"/>
</dbReference>
<dbReference type="CDD" id="cd00383">
    <property type="entry name" value="trans_reg_C"/>
    <property type="match status" value="1"/>
</dbReference>
<keyword evidence="3 10" id="KW-0597">Phosphoprotein</keyword>
<evidence type="ECO:0000313" key="14">
    <source>
        <dbReference type="EMBL" id="KTS66028.1"/>
    </source>
</evidence>
<evidence type="ECO:0000256" key="5">
    <source>
        <dbReference type="ARBA" id="ARBA00023015"/>
    </source>
</evidence>
<dbReference type="SMART" id="SM00862">
    <property type="entry name" value="Trans_reg_C"/>
    <property type="match status" value="1"/>
</dbReference>
<name>A0A8E1V6A6_9GAMM</name>
<dbReference type="PANTHER" id="PTHR48111">
    <property type="entry name" value="REGULATOR OF RPOS"/>
    <property type="match status" value="1"/>
</dbReference>
<dbReference type="InterPro" id="IPR036388">
    <property type="entry name" value="WH-like_DNA-bd_sf"/>
</dbReference>
<feature type="modified residue" description="4-aspartylphosphate" evidence="10">
    <location>
        <position position="55"/>
    </location>
</feature>
<comment type="subcellular location">
    <subcellularLocation>
        <location evidence="1">Cytoplasm</location>
    </subcellularLocation>
</comment>
<dbReference type="GO" id="GO:0006355">
    <property type="term" value="P:regulation of DNA-templated transcription"/>
    <property type="evidence" value="ECO:0007669"/>
    <property type="project" value="InterPro"/>
</dbReference>
<evidence type="ECO:0000256" key="10">
    <source>
        <dbReference type="PROSITE-ProRule" id="PRU00169"/>
    </source>
</evidence>
<evidence type="ECO:0000256" key="1">
    <source>
        <dbReference type="ARBA" id="ARBA00004496"/>
    </source>
</evidence>
<dbReference type="InterPro" id="IPR001789">
    <property type="entry name" value="Sig_transdc_resp-reg_receiver"/>
</dbReference>
<dbReference type="PANTHER" id="PTHR48111:SF4">
    <property type="entry name" value="DNA-BINDING DUAL TRANSCRIPTIONAL REGULATOR OMPR"/>
    <property type="match status" value="1"/>
</dbReference>
<evidence type="ECO:0000256" key="8">
    <source>
        <dbReference type="ARBA" id="ARBA00040496"/>
    </source>
</evidence>
<dbReference type="GO" id="GO:0005829">
    <property type="term" value="C:cytosol"/>
    <property type="evidence" value="ECO:0007669"/>
    <property type="project" value="TreeGrafter"/>
</dbReference>
<accession>A0A8E1V6A6</accession>
<feature type="domain" description="Response regulatory" evidence="12">
    <location>
        <begin position="6"/>
        <end position="121"/>
    </location>
</feature>
<dbReference type="Gene3D" id="6.10.250.690">
    <property type="match status" value="1"/>
</dbReference>
<dbReference type="Gene3D" id="3.40.50.2300">
    <property type="match status" value="1"/>
</dbReference>
<keyword evidence="5" id="KW-0805">Transcription regulation</keyword>
<evidence type="ECO:0000256" key="4">
    <source>
        <dbReference type="ARBA" id="ARBA00023012"/>
    </source>
</evidence>
<proteinExistence type="predicted"/>
<keyword evidence="4" id="KW-0902">Two-component regulatory system</keyword>